<dbReference type="EMBL" id="CP011058">
    <property type="protein sequence ID" value="AJY73941.1"/>
    <property type="molecule type" value="Genomic_DNA"/>
</dbReference>
<dbReference type="EC" id="6.5.1.1" evidence="2"/>
<protein>
    <recommendedName>
        <fullName evidence="2">DNA ligase (ATP)</fullName>
        <ecNumber evidence="2">6.5.1.1</ecNumber>
    </recommendedName>
</protein>
<dbReference type="InterPro" id="IPR016059">
    <property type="entry name" value="DNA_ligase_ATP-dep_CS"/>
</dbReference>
<evidence type="ECO:0000256" key="4">
    <source>
        <dbReference type="ARBA" id="ARBA00034003"/>
    </source>
</evidence>
<dbReference type="KEGG" id="pbj:VN24_04095"/>
<dbReference type="InterPro" id="IPR050191">
    <property type="entry name" value="ATP-dep_DNA_ligase"/>
</dbReference>
<evidence type="ECO:0000256" key="3">
    <source>
        <dbReference type="ARBA" id="ARBA00022598"/>
    </source>
</evidence>
<dbReference type="RefSeq" id="WP_045669377.1">
    <property type="nucleotide sequence ID" value="NZ_CP011058.1"/>
</dbReference>
<feature type="domain" description="ATP-dependent DNA ligase family profile" evidence="5">
    <location>
        <begin position="105"/>
        <end position="223"/>
    </location>
</feature>
<evidence type="ECO:0000259" key="5">
    <source>
        <dbReference type="PROSITE" id="PS50160"/>
    </source>
</evidence>
<dbReference type="Pfam" id="PF04679">
    <property type="entry name" value="DNA_ligase_A_C"/>
    <property type="match status" value="1"/>
</dbReference>
<dbReference type="PROSITE" id="PS50160">
    <property type="entry name" value="DNA_LIGASE_A3"/>
    <property type="match status" value="1"/>
</dbReference>
<keyword evidence="3 6" id="KW-0436">Ligase</keyword>
<reference evidence="7" key="2">
    <citation type="submission" date="2015-03" db="EMBL/GenBank/DDBJ databases">
        <title>Genome sequence of Paenibacillus beijingensis strain DSM 24997T.</title>
        <authorList>
            <person name="Kwak Y."/>
            <person name="Shin J.-H."/>
        </authorList>
    </citation>
    <scope>NUCLEOTIDE SEQUENCE [LARGE SCALE GENOMIC DNA]</scope>
    <source>
        <strain evidence="7">DSM 24997</strain>
    </source>
</reference>
<evidence type="ECO:0000313" key="6">
    <source>
        <dbReference type="EMBL" id="AJY73941.1"/>
    </source>
</evidence>
<dbReference type="Pfam" id="PF01068">
    <property type="entry name" value="DNA_ligase_A_M"/>
    <property type="match status" value="1"/>
</dbReference>
<dbReference type="Proteomes" id="UP000032633">
    <property type="component" value="Chromosome"/>
</dbReference>
<comment type="catalytic activity">
    <reaction evidence="4">
        <text>ATP + (deoxyribonucleotide)n-3'-hydroxyl + 5'-phospho-(deoxyribonucleotide)m = (deoxyribonucleotide)n+m + AMP + diphosphate.</text>
        <dbReference type="EC" id="6.5.1.1"/>
    </reaction>
</comment>
<dbReference type="InterPro" id="IPR012340">
    <property type="entry name" value="NA-bd_OB-fold"/>
</dbReference>
<dbReference type="OrthoDB" id="9802472at2"/>
<evidence type="ECO:0000256" key="2">
    <source>
        <dbReference type="ARBA" id="ARBA00012727"/>
    </source>
</evidence>
<dbReference type="PATRIC" id="fig|1126833.4.peg.894"/>
<name>A0A0D5NFB1_9BACL</name>
<gene>
    <name evidence="6" type="ORF">VN24_04095</name>
</gene>
<proteinExistence type="inferred from homology"/>
<dbReference type="GO" id="GO:0006281">
    <property type="term" value="P:DNA repair"/>
    <property type="evidence" value="ECO:0007669"/>
    <property type="project" value="InterPro"/>
</dbReference>
<accession>A0A0D5NFB1</accession>
<dbReference type="CDD" id="cd07906">
    <property type="entry name" value="Adenylation_DNA_ligase_LigD_LigC"/>
    <property type="match status" value="1"/>
</dbReference>
<dbReference type="AlphaFoldDB" id="A0A0D5NFB1"/>
<evidence type="ECO:0000313" key="7">
    <source>
        <dbReference type="Proteomes" id="UP000032633"/>
    </source>
</evidence>
<dbReference type="GO" id="GO:0005524">
    <property type="term" value="F:ATP binding"/>
    <property type="evidence" value="ECO:0007669"/>
    <property type="project" value="InterPro"/>
</dbReference>
<evidence type="ECO:0000256" key="1">
    <source>
        <dbReference type="ARBA" id="ARBA00007572"/>
    </source>
</evidence>
<dbReference type="InterPro" id="IPR012309">
    <property type="entry name" value="DNA_ligase_ATP-dep_C"/>
</dbReference>
<dbReference type="GO" id="GO:0006310">
    <property type="term" value="P:DNA recombination"/>
    <property type="evidence" value="ECO:0007669"/>
    <property type="project" value="InterPro"/>
</dbReference>
<comment type="similarity">
    <text evidence="1">Belongs to the ATP-dependent DNA ligase family.</text>
</comment>
<dbReference type="GO" id="GO:0003910">
    <property type="term" value="F:DNA ligase (ATP) activity"/>
    <property type="evidence" value="ECO:0007669"/>
    <property type="project" value="UniProtKB-EC"/>
</dbReference>
<dbReference type="CDD" id="cd07971">
    <property type="entry name" value="OBF_DNA_ligase_LigD"/>
    <property type="match status" value="1"/>
</dbReference>
<dbReference type="HOGENOM" id="CLU_008325_4_0_9"/>
<dbReference type="STRING" id="1126833.VN24_04095"/>
<dbReference type="Gene3D" id="3.30.470.30">
    <property type="entry name" value="DNA ligase/mRNA capping enzyme"/>
    <property type="match status" value="1"/>
</dbReference>
<dbReference type="PANTHER" id="PTHR45674">
    <property type="entry name" value="DNA LIGASE 1/3 FAMILY MEMBER"/>
    <property type="match status" value="1"/>
</dbReference>
<keyword evidence="7" id="KW-1185">Reference proteome</keyword>
<organism evidence="6 7">
    <name type="scientific">Paenibacillus beijingensis</name>
    <dbReference type="NCBI Taxonomy" id="1126833"/>
    <lineage>
        <taxon>Bacteria</taxon>
        <taxon>Bacillati</taxon>
        <taxon>Bacillota</taxon>
        <taxon>Bacilli</taxon>
        <taxon>Bacillales</taxon>
        <taxon>Paenibacillaceae</taxon>
        <taxon>Paenibacillus</taxon>
    </lineage>
</organism>
<dbReference type="SUPFAM" id="SSF50249">
    <property type="entry name" value="Nucleic acid-binding proteins"/>
    <property type="match status" value="1"/>
</dbReference>
<dbReference type="Gene3D" id="2.40.50.140">
    <property type="entry name" value="Nucleic acid-binding proteins"/>
    <property type="match status" value="1"/>
</dbReference>
<reference evidence="6 7" key="1">
    <citation type="journal article" date="2015" name="J. Biotechnol.">
        <title>Complete genome sequence of Paenibacillus beijingensis 7188(T) (=DSM 24997(T)), a novel rhizobacterium from jujube garden soil.</title>
        <authorList>
            <person name="Kwak Y."/>
            <person name="Shin J.H."/>
        </authorList>
    </citation>
    <scope>NUCLEOTIDE SEQUENCE [LARGE SCALE GENOMIC DNA]</scope>
    <source>
        <strain evidence="6 7">DSM 24997</strain>
    </source>
</reference>
<dbReference type="PANTHER" id="PTHR45674:SF4">
    <property type="entry name" value="DNA LIGASE 1"/>
    <property type="match status" value="1"/>
</dbReference>
<dbReference type="SUPFAM" id="SSF56091">
    <property type="entry name" value="DNA ligase/mRNA capping enzyme, catalytic domain"/>
    <property type="match status" value="1"/>
</dbReference>
<sequence>MKLTPIFPFEPISTSSFPIGEQWTAQIKWDGVRILSYYDGTESRLFNRKQNERTLQYPELTNPKLYCKADSFILDGEVIALENGKPSFHQVMKRDSLKHLSRIQEAKQRIPIAYMVFDILYCNGSWVIDEPLSKRQSLLEQVLMPGDVVQTVPSYRTIPELFQTAQQHQLEGIVIKDLTSSYPLNGKDKRWQKRKIVQDLIAVVGGVTHRDGVVNALLLGLYDENRRLWYIGHAGTGKVKVSDWNTLTEIARHLKRDAMPFVNRPDRSRDATWIEPQLTVKIQFLEWTKYRTLRQPSIQAFVDTPPLECTWPAGNDV</sequence>
<dbReference type="PROSITE" id="PS00697">
    <property type="entry name" value="DNA_LIGASE_A1"/>
    <property type="match status" value="1"/>
</dbReference>
<dbReference type="InterPro" id="IPR012310">
    <property type="entry name" value="DNA_ligase_ATP-dep_cent"/>
</dbReference>